<organism evidence="2 3">
    <name type="scientific">Candidatus Komeilibacteria bacterium CG_4_9_14_0_8_um_filter_36_9</name>
    <dbReference type="NCBI Taxonomy" id="1974473"/>
    <lineage>
        <taxon>Bacteria</taxon>
        <taxon>Candidatus Komeiliibacteriota</taxon>
    </lineage>
</organism>
<dbReference type="Proteomes" id="UP000230136">
    <property type="component" value="Unassembled WGS sequence"/>
</dbReference>
<gene>
    <name evidence="2" type="ORF">CO073_03300</name>
</gene>
<sequence length="196" mass="23143">MGLFSTSIEDKLEKLYIDMFVSMGMSYSEAKQSVKQMIEESKENVKQSGEDKLPPDFVDRLLTEPRFKHKLEVGRKEGVRDEDVRWWFNMHPIERQMMMKMDEFHKTTLVVSLLQDGKEMEEALRQVEKYHPIFGDPENTKKQKGENRPLPEQLKDRINIYIEKRATNNPEQYKKDIENSSSFNALIRKEIKAGNL</sequence>
<reference evidence="3" key="1">
    <citation type="submission" date="2017-09" db="EMBL/GenBank/DDBJ databases">
        <title>Depth-based differentiation of microbial function through sediment-hosted aquifers and enrichment of novel symbionts in the deep terrestrial subsurface.</title>
        <authorList>
            <person name="Probst A.J."/>
            <person name="Ladd B."/>
            <person name="Jarett J.K."/>
            <person name="Geller-Mcgrath D.E."/>
            <person name="Sieber C.M.K."/>
            <person name="Emerson J.B."/>
            <person name="Anantharaman K."/>
            <person name="Thomas B.C."/>
            <person name="Malmstrom R."/>
            <person name="Stieglmeier M."/>
            <person name="Klingl A."/>
            <person name="Woyke T."/>
            <person name="Ryan C.M."/>
            <person name="Banfield J.F."/>
        </authorList>
    </citation>
    <scope>NUCLEOTIDE SEQUENCE [LARGE SCALE GENOMIC DNA]</scope>
</reference>
<dbReference type="AlphaFoldDB" id="A0A2M8DQT3"/>
<protein>
    <submittedName>
        <fullName evidence="2">Uncharacterized protein</fullName>
    </submittedName>
</protein>
<dbReference type="EMBL" id="PFSY01000151">
    <property type="protein sequence ID" value="PJC01578.1"/>
    <property type="molecule type" value="Genomic_DNA"/>
</dbReference>
<evidence type="ECO:0000313" key="2">
    <source>
        <dbReference type="EMBL" id="PJC01578.1"/>
    </source>
</evidence>
<evidence type="ECO:0000256" key="1">
    <source>
        <dbReference type="SAM" id="MobiDB-lite"/>
    </source>
</evidence>
<accession>A0A2M8DQT3</accession>
<proteinExistence type="predicted"/>
<comment type="caution">
    <text evidence="2">The sequence shown here is derived from an EMBL/GenBank/DDBJ whole genome shotgun (WGS) entry which is preliminary data.</text>
</comment>
<name>A0A2M8DQT3_9BACT</name>
<evidence type="ECO:0000313" key="3">
    <source>
        <dbReference type="Proteomes" id="UP000230136"/>
    </source>
</evidence>
<feature type="region of interest" description="Disordered" evidence="1">
    <location>
        <begin position="133"/>
        <end position="153"/>
    </location>
</feature>
<feature type="compositionally biased region" description="Basic and acidic residues" evidence="1">
    <location>
        <begin position="138"/>
        <end position="153"/>
    </location>
</feature>